<dbReference type="AlphaFoldDB" id="A0A0R1V6W3"/>
<proteinExistence type="predicted"/>
<keyword evidence="3" id="KW-1185">Reference proteome</keyword>
<dbReference type="STRING" id="1423801.FD50_GL001533"/>
<gene>
    <name evidence="2" type="ORF">FD50_GL001533</name>
</gene>
<feature type="transmembrane region" description="Helical" evidence="1">
    <location>
        <begin position="108"/>
        <end position="130"/>
    </location>
</feature>
<feature type="transmembrane region" description="Helical" evidence="1">
    <location>
        <begin position="7"/>
        <end position="29"/>
    </location>
</feature>
<keyword evidence="1" id="KW-0812">Transmembrane</keyword>
<comment type="caution">
    <text evidence="2">The sequence shown here is derived from an EMBL/GenBank/DDBJ whole genome shotgun (WGS) entry which is preliminary data.</text>
</comment>
<dbReference type="GeneID" id="98308829"/>
<keyword evidence="1" id="KW-0472">Membrane</keyword>
<dbReference type="PATRIC" id="fig|1423801.4.peg.1571"/>
<evidence type="ECO:0000313" key="3">
    <source>
        <dbReference type="Proteomes" id="UP000051166"/>
    </source>
</evidence>
<evidence type="ECO:0000256" key="1">
    <source>
        <dbReference type="SAM" id="Phobius"/>
    </source>
</evidence>
<dbReference type="EMBL" id="AZFQ01000052">
    <property type="protein sequence ID" value="KRL97547.1"/>
    <property type="molecule type" value="Genomic_DNA"/>
</dbReference>
<dbReference type="OrthoDB" id="2297203at2"/>
<organism evidence="2 3">
    <name type="scientific">Liquorilactobacillus satsumensis DSM 16230 = JCM 12392</name>
    <dbReference type="NCBI Taxonomy" id="1423801"/>
    <lineage>
        <taxon>Bacteria</taxon>
        <taxon>Bacillati</taxon>
        <taxon>Bacillota</taxon>
        <taxon>Bacilli</taxon>
        <taxon>Lactobacillales</taxon>
        <taxon>Lactobacillaceae</taxon>
        <taxon>Liquorilactobacillus</taxon>
    </lineage>
</organism>
<accession>A0A0R1V6W3</accession>
<dbReference type="Proteomes" id="UP000051166">
    <property type="component" value="Unassembled WGS sequence"/>
</dbReference>
<dbReference type="RefSeq" id="WP_054757957.1">
    <property type="nucleotide sequence ID" value="NZ_AZFQ01000052.1"/>
</dbReference>
<sequence>MSNFKQYGSILLRGGLSFAILLAGVQLISSSSWKLLLDYYLVSNFVMLYPFNMSREKGKKSDNLNEISETATLSRRGKIKEEHTELTDTANELRRKQHPQKKNDLRELLLDFALNFLKYAFLQICAPVIFMQNLLLDEKF</sequence>
<name>A0A0R1V6W3_9LACO</name>
<protein>
    <submittedName>
        <fullName evidence="2">Uncharacterized protein</fullName>
    </submittedName>
</protein>
<evidence type="ECO:0000313" key="2">
    <source>
        <dbReference type="EMBL" id="KRL97547.1"/>
    </source>
</evidence>
<reference evidence="2 3" key="1">
    <citation type="journal article" date="2015" name="Genome Announc.">
        <title>Expanding the biotechnology potential of lactobacilli through comparative genomics of 213 strains and associated genera.</title>
        <authorList>
            <person name="Sun Z."/>
            <person name="Harris H.M."/>
            <person name="McCann A."/>
            <person name="Guo C."/>
            <person name="Argimon S."/>
            <person name="Zhang W."/>
            <person name="Yang X."/>
            <person name="Jeffery I.B."/>
            <person name="Cooney J.C."/>
            <person name="Kagawa T.F."/>
            <person name="Liu W."/>
            <person name="Song Y."/>
            <person name="Salvetti E."/>
            <person name="Wrobel A."/>
            <person name="Rasinkangas P."/>
            <person name="Parkhill J."/>
            <person name="Rea M.C."/>
            <person name="O'Sullivan O."/>
            <person name="Ritari J."/>
            <person name="Douillard F.P."/>
            <person name="Paul Ross R."/>
            <person name="Yang R."/>
            <person name="Briner A.E."/>
            <person name="Felis G.E."/>
            <person name="de Vos W.M."/>
            <person name="Barrangou R."/>
            <person name="Klaenhammer T.R."/>
            <person name="Caufield P.W."/>
            <person name="Cui Y."/>
            <person name="Zhang H."/>
            <person name="O'Toole P.W."/>
        </authorList>
    </citation>
    <scope>NUCLEOTIDE SEQUENCE [LARGE SCALE GENOMIC DNA]</scope>
    <source>
        <strain evidence="2 3">DSM 16230</strain>
    </source>
</reference>
<keyword evidence="1" id="KW-1133">Transmembrane helix</keyword>